<name>A0A829R6C1_LISGR</name>
<feature type="transmembrane region" description="Helical" evidence="6">
    <location>
        <begin position="357"/>
        <end position="375"/>
    </location>
</feature>
<feature type="transmembrane region" description="Helical" evidence="6">
    <location>
        <begin position="257"/>
        <end position="281"/>
    </location>
</feature>
<feature type="transmembrane region" description="Helical" evidence="6">
    <location>
        <begin position="59"/>
        <end position="78"/>
    </location>
</feature>
<evidence type="ECO:0000256" key="6">
    <source>
        <dbReference type="SAM" id="Phobius"/>
    </source>
</evidence>
<evidence type="ECO:0000313" key="9">
    <source>
        <dbReference type="Proteomes" id="UP000019251"/>
    </source>
</evidence>
<dbReference type="InterPro" id="IPR036259">
    <property type="entry name" value="MFS_trans_sf"/>
</dbReference>
<dbReference type="PROSITE" id="PS50850">
    <property type="entry name" value="MFS"/>
    <property type="match status" value="1"/>
</dbReference>
<dbReference type="PANTHER" id="PTHR23523:SF2">
    <property type="entry name" value="2-NITROIMIDAZOLE TRANSPORTER"/>
    <property type="match status" value="1"/>
</dbReference>
<evidence type="ECO:0000256" key="4">
    <source>
        <dbReference type="ARBA" id="ARBA00022989"/>
    </source>
</evidence>
<dbReference type="GO" id="GO:0022857">
    <property type="term" value="F:transmembrane transporter activity"/>
    <property type="evidence" value="ECO:0007669"/>
    <property type="project" value="InterPro"/>
</dbReference>
<feature type="transmembrane region" description="Helical" evidence="6">
    <location>
        <begin position="313"/>
        <end position="337"/>
    </location>
</feature>
<dbReference type="InterPro" id="IPR011701">
    <property type="entry name" value="MFS"/>
</dbReference>
<organism evidence="8 9">
    <name type="scientific">Listeria grayi FSL F6-1183</name>
    <dbReference type="NCBI Taxonomy" id="1265827"/>
    <lineage>
        <taxon>Bacteria</taxon>
        <taxon>Bacillati</taxon>
        <taxon>Bacillota</taxon>
        <taxon>Bacilli</taxon>
        <taxon>Bacillales</taxon>
        <taxon>Listeriaceae</taxon>
        <taxon>Listeria</taxon>
    </lineage>
</organism>
<sequence>MQSNQKTIPLHEKEQREKTRKTLLVLGILLIAINLRTPITTLGPLVGTIRNDLHFSGTLAGFLTTLPLLAFAAISPFVSKWSRKYGVELVLFLALISITLGNLIRPLGNISILLFGTLLIGIGIAAGNVLIPSVIKKEFPFKLGLMTGVYSIFMNLIAATASGLATPIARNKHFGWQGTLWLFGTISIIALIVWSLQLRHNRMEKKNTKNLHAAHKSIWKSPLAWQVTVFMGAQSAIFYVSVAWLPNILAEQGIDLVTGGIVLSILQFSVMPITFIMPIIAGKMKNQIFLVILTTVLWLIGLAGIMMETGNLVIVIIAAILYGVAGGSAFSLSMMFFSLRTRTAQQSADLSGMAQSIGYLIAAICPTLFGALHDWSGSYAVTMWLLVAVVILLFFFGLGAARDKKI</sequence>
<feature type="transmembrane region" description="Helical" evidence="6">
    <location>
        <begin position="381"/>
        <end position="401"/>
    </location>
</feature>
<dbReference type="AlphaFoldDB" id="A0A829R6C1"/>
<dbReference type="InterPro" id="IPR020846">
    <property type="entry name" value="MFS_dom"/>
</dbReference>
<proteinExistence type="predicted"/>
<keyword evidence="5 6" id="KW-0472">Membrane</keyword>
<feature type="transmembrane region" description="Helical" evidence="6">
    <location>
        <begin position="174"/>
        <end position="196"/>
    </location>
</feature>
<feature type="domain" description="Major facilitator superfamily (MFS) profile" evidence="7">
    <location>
        <begin position="20"/>
        <end position="405"/>
    </location>
</feature>
<evidence type="ECO:0000313" key="8">
    <source>
        <dbReference type="EMBL" id="EUJ27574.1"/>
    </source>
</evidence>
<evidence type="ECO:0000256" key="5">
    <source>
        <dbReference type="ARBA" id="ARBA00023136"/>
    </source>
</evidence>
<dbReference type="CDD" id="cd17339">
    <property type="entry name" value="MFS_NIMT_CynX_like"/>
    <property type="match status" value="1"/>
</dbReference>
<dbReference type="PANTHER" id="PTHR23523">
    <property type="match status" value="1"/>
</dbReference>
<feature type="transmembrane region" description="Helical" evidence="6">
    <location>
        <begin position="85"/>
        <end position="104"/>
    </location>
</feature>
<reference evidence="8 9" key="1">
    <citation type="submission" date="2012-12" db="EMBL/GenBank/DDBJ databases">
        <title>Novel taxa of Listeriaceae from agricultural environments in the United States.</title>
        <authorList>
            <person name="den Bakker H.C."/>
            <person name="Allred A."/>
            <person name="Warchocki S."/>
            <person name="Wright E.M."/>
            <person name="Burrell A."/>
            <person name="Nightingale K.K."/>
            <person name="Kephart D."/>
            <person name="Wiedmann M."/>
        </authorList>
    </citation>
    <scope>NUCLEOTIDE SEQUENCE [LARGE SCALE GENOMIC DNA]</scope>
    <source>
        <strain evidence="8 9">FSL F6-1183</strain>
    </source>
</reference>
<evidence type="ECO:0000259" key="7">
    <source>
        <dbReference type="PROSITE" id="PS50850"/>
    </source>
</evidence>
<gene>
    <name evidence="8" type="ORF">LMUR_08549</name>
</gene>
<feature type="transmembrane region" description="Helical" evidence="6">
    <location>
        <begin position="21"/>
        <end position="39"/>
    </location>
</feature>
<dbReference type="RefSeq" id="WP_052009180.1">
    <property type="nucleotide sequence ID" value="NZ_AODG01000011.1"/>
</dbReference>
<dbReference type="SUPFAM" id="SSF103473">
    <property type="entry name" value="MFS general substrate transporter"/>
    <property type="match status" value="1"/>
</dbReference>
<dbReference type="GO" id="GO:0005886">
    <property type="term" value="C:plasma membrane"/>
    <property type="evidence" value="ECO:0007669"/>
    <property type="project" value="UniProtKB-SubCell"/>
</dbReference>
<dbReference type="EMBL" id="AODG01000011">
    <property type="protein sequence ID" value="EUJ27574.1"/>
    <property type="molecule type" value="Genomic_DNA"/>
</dbReference>
<evidence type="ECO:0000256" key="3">
    <source>
        <dbReference type="ARBA" id="ARBA00022692"/>
    </source>
</evidence>
<keyword evidence="2" id="KW-0813">Transport</keyword>
<feature type="transmembrane region" description="Helical" evidence="6">
    <location>
        <begin position="143"/>
        <end position="168"/>
    </location>
</feature>
<protein>
    <recommendedName>
        <fullName evidence="7">Major facilitator superfamily (MFS) profile domain-containing protein</fullName>
    </recommendedName>
</protein>
<evidence type="ECO:0000256" key="1">
    <source>
        <dbReference type="ARBA" id="ARBA00004651"/>
    </source>
</evidence>
<dbReference type="Gene3D" id="1.20.1250.20">
    <property type="entry name" value="MFS general substrate transporter like domains"/>
    <property type="match status" value="1"/>
</dbReference>
<comment type="caution">
    <text evidence="8">The sequence shown here is derived from an EMBL/GenBank/DDBJ whole genome shotgun (WGS) entry which is preliminary data.</text>
</comment>
<keyword evidence="3 6" id="KW-0812">Transmembrane</keyword>
<feature type="transmembrane region" description="Helical" evidence="6">
    <location>
        <begin position="110"/>
        <end position="131"/>
    </location>
</feature>
<evidence type="ECO:0000256" key="2">
    <source>
        <dbReference type="ARBA" id="ARBA00022448"/>
    </source>
</evidence>
<feature type="transmembrane region" description="Helical" evidence="6">
    <location>
        <begin position="288"/>
        <end position="307"/>
    </location>
</feature>
<feature type="transmembrane region" description="Helical" evidence="6">
    <location>
        <begin position="223"/>
        <end position="245"/>
    </location>
</feature>
<accession>A0A829R6C1</accession>
<dbReference type="InterPro" id="IPR052524">
    <property type="entry name" value="MFS_Cyanate_Porter"/>
</dbReference>
<dbReference type="Proteomes" id="UP000019251">
    <property type="component" value="Unassembled WGS sequence"/>
</dbReference>
<comment type="subcellular location">
    <subcellularLocation>
        <location evidence="1">Cell membrane</location>
        <topology evidence="1">Multi-pass membrane protein</topology>
    </subcellularLocation>
</comment>
<keyword evidence="4 6" id="KW-1133">Transmembrane helix</keyword>
<dbReference type="Pfam" id="PF07690">
    <property type="entry name" value="MFS_1"/>
    <property type="match status" value="1"/>
</dbReference>